<evidence type="ECO:0000313" key="2">
    <source>
        <dbReference type="EMBL" id="KFD55926.1"/>
    </source>
</evidence>
<organism evidence="2 3">
    <name type="scientific">Trichuris suis</name>
    <name type="common">pig whipworm</name>
    <dbReference type="NCBI Taxonomy" id="68888"/>
    <lineage>
        <taxon>Eukaryota</taxon>
        <taxon>Metazoa</taxon>
        <taxon>Ecdysozoa</taxon>
        <taxon>Nematoda</taxon>
        <taxon>Enoplea</taxon>
        <taxon>Dorylaimia</taxon>
        <taxon>Trichinellida</taxon>
        <taxon>Trichuridae</taxon>
        <taxon>Trichuris</taxon>
    </lineage>
</organism>
<protein>
    <submittedName>
        <fullName evidence="2">Uncharacterized protein</fullName>
    </submittedName>
</protein>
<feature type="region of interest" description="Disordered" evidence="1">
    <location>
        <begin position="92"/>
        <end position="120"/>
    </location>
</feature>
<feature type="non-terminal residue" evidence="2">
    <location>
        <position position="120"/>
    </location>
</feature>
<dbReference type="Proteomes" id="UP000030764">
    <property type="component" value="Unassembled WGS sequence"/>
</dbReference>
<keyword evidence="3" id="KW-1185">Reference proteome</keyword>
<reference evidence="2 3" key="1">
    <citation type="journal article" date="2014" name="Nat. Genet.">
        <title>Genome and transcriptome of the porcine whipworm Trichuris suis.</title>
        <authorList>
            <person name="Jex A.R."/>
            <person name="Nejsum P."/>
            <person name="Schwarz E.M."/>
            <person name="Hu L."/>
            <person name="Young N.D."/>
            <person name="Hall R.S."/>
            <person name="Korhonen P.K."/>
            <person name="Liao S."/>
            <person name="Thamsborg S."/>
            <person name="Xia J."/>
            <person name="Xu P."/>
            <person name="Wang S."/>
            <person name="Scheerlinck J.P."/>
            <person name="Hofmann A."/>
            <person name="Sternberg P.W."/>
            <person name="Wang J."/>
            <person name="Gasser R.B."/>
        </authorList>
    </citation>
    <scope>NUCLEOTIDE SEQUENCE [LARGE SCALE GENOMIC DNA]</scope>
    <source>
        <strain evidence="2">DCEP-RM93M</strain>
    </source>
</reference>
<sequence>IGLSSSFSAQTKLVRGSKSSKGTGLAVLTRLDRTTHSQALSHHCNDAGTFACCVSALGQFRPSLTNLVTANSLMVTILTPLLMRTLGLREVARPRPPGLKPSTVPSLQVAGLQASATTPG</sequence>
<dbReference type="EMBL" id="KL363196">
    <property type="protein sequence ID" value="KFD55926.1"/>
    <property type="molecule type" value="Genomic_DNA"/>
</dbReference>
<evidence type="ECO:0000256" key="1">
    <source>
        <dbReference type="SAM" id="MobiDB-lite"/>
    </source>
</evidence>
<name>A0A085MFD0_9BILA</name>
<proteinExistence type="predicted"/>
<gene>
    <name evidence="2" type="ORF">M513_03050</name>
</gene>
<dbReference type="AlphaFoldDB" id="A0A085MFD0"/>
<evidence type="ECO:0000313" key="3">
    <source>
        <dbReference type="Proteomes" id="UP000030764"/>
    </source>
</evidence>
<accession>A0A085MFD0</accession>
<feature type="non-terminal residue" evidence="2">
    <location>
        <position position="1"/>
    </location>
</feature>